<dbReference type="InterPro" id="IPR007110">
    <property type="entry name" value="Ig-like_dom"/>
</dbReference>
<dbReference type="Pfam" id="PF13927">
    <property type="entry name" value="Ig_3"/>
    <property type="match status" value="1"/>
</dbReference>
<comment type="caution">
    <text evidence="2">The sequence shown here is derived from an EMBL/GenBank/DDBJ whole genome shotgun (WGS) entry which is preliminary data.</text>
</comment>
<accession>A0A8S4BJW2</accession>
<organism evidence="2 3">
    <name type="scientific">Menidia menidia</name>
    <name type="common">Atlantic silverside</name>
    <dbReference type="NCBI Taxonomy" id="238744"/>
    <lineage>
        <taxon>Eukaryota</taxon>
        <taxon>Metazoa</taxon>
        <taxon>Chordata</taxon>
        <taxon>Craniata</taxon>
        <taxon>Vertebrata</taxon>
        <taxon>Euteleostomi</taxon>
        <taxon>Actinopterygii</taxon>
        <taxon>Neopterygii</taxon>
        <taxon>Teleostei</taxon>
        <taxon>Neoteleostei</taxon>
        <taxon>Acanthomorphata</taxon>
        <taxon>Ovalentaria</taxon>
        <taxon>Atherinomorphae</taxon>
        <taxon>Atheriniformes</taxon>
        <taxon>Atherinopsidae</taxon>
        <taxon>Menidiinae</taxon>
        <taxon>Menidia</taxon>
    </lineage>
</organism>
<gene>
    <name evidence="2" type="ORF">MMEN_LOCUS19304</name>
</gene>
<evidence type="ECO:0000313" key="3">
    <source>
        <dbReference type="Proteomes" id="UP000677803"/>
    </source>
</evidence>
<dbReference type="InterPro" id="IPR013783">
    <property type="entry name" value="Ig-like_fold"/>
</dbReference>
<dbReference type="AlphaFoldDB" id="A0A8S4BJW2"/>
<keyword evidence="3" id="KW-1185">Reference proteome</keyword>
<reference evidence="2" key="1">
    <citation type="submission" date="2021-05" db="EMBL/GenBank/DDBJ databases">
        <authorList>
            <person name="Tigano A."/>
        </authorList>
    </citation>
    <scope>NUCLEOTIDE SEQUENCE</scope>
</reference>
<dbReference type="PANTHER" id="PTHR46484">
    <property type="entry name" value="SI:CH211-171H4.5-RELATED"/>
    <property type="match status" value="1"/>
</dbReference>
<evidence type="ECO:0000313" key="2">
    <source>
        <dbReference type="EMBL" id="CAG6014541.1"/>
    </source>
</evidence>
<dbReference type="PANTHER" id="PTHR46484:SF1">
    <property type="entry name" value="SCHWANN CELL MYELIN PROTEIN-RELATED"/>
    <property type="match status" value="1"/>
</dbReference>
<protein>
    <submittedName>
        <fullName evidence="2">(Atlantic silverside) hypothetical protein</fullName>
    </submittedName>
</protein>
<dbReference type="OrthoDB" id="10039395at2759"/>
<sequence>MEGSCVVVPCHTKPHVQVIWYKYHKIHYPVVYNELEPRTVESQFRGRTSVVGKAAEGNCSLMIDHIKSADNNLQVYVWILPDFGIKRFHDKTVTISVVRASPTISFEGLLVEEGIFEANCSIKHSCPVSPPVLRLDGSTGLENSTSMDFHTESEGQWLHRALLRGKVTRQMHNSKVRCSARFERFTTQSQQITLNVLYKPASVRLIPEEKALMERDSVTIECAADSNPNPHFYTWFRRQMGRTSQINSTQRTMSFHNVTRHTSLSCMAHNDVGVGQSEWMDLDVKYAPLIQPESSCSLQRNVMRCLCVAVAFPNASISWIIDGNDTLQSSLFPVISINKNVARGEISFLKNRPTNVSCTAWNQFGSDIRHVYSCSTLCQTDSST</sequence>
<dbReference type="SUPFAM" id="SSF48726">
    <property type="entry name" value="Immunoglobulin"/>
    <property type="match status" value="4"/>
</dbReference>
<feature type="domain" description="Ig-like" evidence="1">
    <location>
        <begin position="200"/>
        <end position="283"/>
    </location>
</feature>
<dbReference type="InterPro" id="IPR036179">
    <property type="entry name" value="Ig-like_dom_sf"/>
</dbReference>
<name>A0A8S4BJW2_9TELE</name>
<dbReference type="EMBL" id="CAJRST010038888">
    <property type="protein sequence ID" value="CAG6014541.1"/>
    <property type="molecule type" value="Genomic_DNA"/>
</dbReference>
<dbReference type="PROSITE" id="PS50835">
    <property type="entry name" value="IG_LIKE"/>
    <property type="match status" value="1"/>
</dbReference>
<evidence type="ECO:0000259" key="1">
    <source>
        <dbReference type="PROSITE" id="PS50835"/>
    </source>
</evidence>
<dbReference type="Gene3D" id="2.60.40.10">
    <property type="entry name" value="Immunoglobulins"/>
    <property type="match status" value="3"/>
</dbReference>
<proteinExistence type="predicted"/>
<feature type="non-terminal residue" evidence="2">
    <location>
        <position position="384"/>
    </location>
</feature>
<dbReference type="Proteomes" id="UP000677803">
    <property type="component" value="Unassembled WGS sequence"/>
</dbReference>